<sequence>MIVLESKKARALKGKDNKRLKSSLLVGNESTAAWADVEKLKPHSKVSIPSIKGVEEAKDWVDNGSKL</sequence>
<dbReference type="AlphaFoldDB" id="A0A0H3N4S3"/>
<dbReference type="EMBL" id="FN538970">
    <property type="protein sequence ID" value="CBA64031.1"/>
    <property type="molecule type" value="Genomic_DNA"/>
</dbReference>
<proteinExistence type="predicted"/>
<dbReference type="Proteomes" id="UP000002068">
    <property type="component" value="Chromosome"/>
</dbReference>
<dbReference type="Pfam" id="PF12655">
    <property type="entry name" value="CDIF630_02480-like"/>
    <property type="match status" value="1"/>
</dbReference>
<dbReference type="HOGENOM" id="CLU_202393_1_0_9"/>
<evidence type="ECO:0008006" key="3">
    <source>
        <dbReference type="Google" id="ProtNLM"/>
    </source>
</evidence>
<dbReference type="InterPro" id="IPR024209">
    <property type="entry name" value="CDIF630_02480-like"/>
</dbReference>
<name>A0A0H3N4S3_CLODC</name>
<protein>
    <recommendedName>
        <fullName evidence="3">DUF3787 domain-containing protein</fullName>
    </recommendedName>
</protein>
<accession>A0A0H3N4S3</accession>
<gene>
    <name evidence="1" type="ordered locus">CD196_2102</name>
</gene>
<evidence type="ECO:0000313" key="1">
    <source>
        <dbReference type="EMBL" id="CBA64031.1"/>
    </source>
</evidence>
<organism evidence="1 2">
    <name type="scientific">Clostridioides difficile (strain CD196)</name>
    <name type="common">Peptoclostridium difficile</name>
    <dbReference type="NCBI Taxonomy" id="645462"/>
    <lineage>
        <taxon>Bacteria</taxon>
        <taxon>Bacillati</taxon>
        <taxon>Bacillota</taxon>
        <taxon>Clostridia</taxon>
        <taxon>Peptostreptococcales</taxon>
        <taxon>Peptostreptococcaceae</taxon>
        <taxon>Clostridioides</taxon>
    </lineage>
</organism>
<reference evidence="1 2" key="1">
    <citation type="journal article" date="2009" name="Genome Biol.">
        <title>Comparative genome and phenotypic analysis of Clostridium difficile 027 strains provides insight into the evolution of a hypervirulent bacterium.</title>
        <authorList>
            <person name="Stabler R.A."/>
            <person name="He M."/>
            <person name="Dawson L."/>
            <person name="Martin M."/>
            <person name="Valiente E."/>
            <person name="Corton C."/>
            <person name="Lawley T.D."/>
            <person name="Sebaihia M."/>
            <person name="Quail M.A."/>
            <person name="Rose G."/>
            <person name="Gerding D.N."/>
            <person name="Gibert M."/>
            <person name="Popoff M.R."/>
            <person name="Parkhill J."/>
            <person name="Dougan G."/>
            <person name="Wren B.W."/>
        </authorList>
    </citation>
    <scope>NUCLEOTIDE SEQUENCE [LARGE SCALE GENOMIC DNA]</scope>
    <source>
        <strain evidence="1 2">CD196</strain>
    </source>
</reference>
<dbReference type="KEGG" id="cdc:CD196_2102"/>
<evidence type="ECO:0000313" key="2">
    <source>
        <dbReference type="Proteomes" id="UP000002068"/>
    </source>
</evidence>